<dbReference type="SUPFAM" id="SSF53756">
    <property type="entry name" value="UDP-Glycosyltransferase/glycogen phosphorylase"/>
    <property type="match status" value="1"/>
</dbReference>
<dbReference type="EMBL" id="CP018477">
    <property type="protein sequence ID" value="ASV76486.1"/>
    <property type="molecule type" value="Genomic_DNA"/>
</dbReference>
<evidence type="ECO:0000313" key="1">
    <source>
        <dbReference type="EMBL" id="ASV76486.1"/>
    </source>
</evidence>
<accession>A0A286RKK0</accession>
<keyword evidence="2" id="KW-1185">Reference proteome</keyword>
<dbReference type="GO" id="GO:0016740">
    <property type="term" value="F:transferase activity"/>
    <property type="evidence" value="ECO:0007669"/>
    <property type="project" value="UniProtKB-KW"/>
</dbReference>
<protein>
    <submittedName>
        <fullName evidence="1">Glycosyltransferase</fullName>
    </submittedName>
</protein>
<dbReference type="Proteomes" id="UP000215086">
    <property type="component" value="Chromosome"/>
</dbReference>
<dbReference type="PANTHER" id="PTHR12526:SF630">
    <property type="entry name" value="GLYCOSYLTRANSFERASE"/>
    <property type="match status" value="1"/>
</dbReference>
<evidence type="ECO:0000313" key="2">
    <source>
        <dbReference type="Proteomes" id="UP000215086"/>
    </source>
</evidence>
<sequence length="424" mass="47816">MRILFVGPGGSVHTARWMSQLSDEPWELFLFPTELYYIRPETPRATILDVEDRFAINAPSYIVLRDRFYSAWGYNWPLRRGLYRAGKWARLLAPEFDNPAWRLARVIDRLRPDIVHSFGLHLGGYLTLAAKDFCQRPFPIWIATNWGSDLFLFGRLERHKERLSKVMTNIDYYWCECTRDVELAKAWGVPPQKILPPVPVAGGFDVEEAAQLRQPGPVSARRLIVLKGYQDWAGRALTAIYALRLCRERLQGYEIAIYTGGRDPEAVQIAGELLAQDVGINVTFIPPRTPHKTMLRWHGRARISIGLSISDSIAISLLEAMLMGSFPIQSNTGAAHEWIQDGCTGFIVPPEDPYAVAEALQQALARDELIDSAAAVNLEVIKSRCDRRTTGELVKSAYKRVIEEASISLNRRNHGANVSEAVTS</sequence>
<dbReference type="Pfam" id="PF13692">
    <property type="entry name" value="Glyco_trans_1_4"/>
    <property type="match status" value="1"/>
</dbReference>
<organism evidence="1 2">
    <name type="scientific">Thermogutta terrifontis</name>
    <dbReference type="NCBI Taxonomy" id="1331910"/>
    <lineage>
        <taxon>Bacteria</taxon>
        <taxon>Pseudomonadati</taxon>
        <taxon>Planctomycetota</taxon>
        <taxon>Planctomycetia</taxon>
        <taxon>Pirellulales</taxon>
        <taxon>Thermoguttaceae</taxon>
        <taxon>Thermogutta</taxon>
    </lineage>
</organism>
<proteinExistence type="predicted"/>
<gene>
    <name evidence="1" type="ORF">THTE_3885</name>
</gene>
<keyword evidence="1" id="KW-0808">Transferase</keyword>
<dbReference type="AlphaFoldDB" id="A0A286RKK0"/>
<dbReference type="PANTHER" id="PTHR12526">
    <property type="entry name" value="GLYCOSYLTRANSFERASE"/>
    <property type="match status" value="1"/>
</dbReference>
<dbReference type="Gene3D" id="3.40.50.2000">
    <property type="entry name" value="Glycogen Phosphorylase B"/>
    <property type="match status" value="2"/>
</dbReference>
<dbReference type="KEGG" id="ttf:THTE_3885"/>
<reference evidence="1 2" key="1">
    <citation type="journal article" name="Front. Microbiol.">
        <title>Sugar Metabolism of the First Thermophilic Planctomycete Thermogutta terrifontis: Comparative Genomic and Transcriptomic Approaches.</title>
        <authorList>
            <person name="Elcheninov A.G."/>
            <person name="Menzel P."/>
            <person name="Gudbergsdottir S.R."/>
            <person name="Slesarev A.I."/>
            <person name="Kadnikov V.V."/>
            <person name="Krogh A."/>
            <person name="Bonch-Osmolovskaya E.A."/>
            <person name="Peng X."/>
            <person name="Kublanov I.V."/>
        </authorList>
    </citation>
    <scope>NUCLEOTIDE SEQUENCE [LARGE SCALE GENOMIC DNA]</scope>
    <source>
        <strain evidence="1 2">R1</strain>
    </source>
</reference>
<name>A0A286RKK0_9BACT</name>